<name>A0A840W9V6_9ACTN</name>
<organism evidence="2 3">
    <name type="scientific">Nocardiopsis metallicus</name>
    <dbReference type="NCBI Taxonomy" id="179819"/>
    <lineage>
        <taxon>Bacteria</taxon>
        <taxon>Bacillati</taxon>
        <taxon>Actinomycetota</taxon>
        <taxon>Actinomycetes</taxon>
        <taxon>Streptosporangiales</taxon>
        <taxon>Nocardiopsidaceae</taxon>
        <taxon>Nocardiopsis</taxon>
    </lineage>
</organism>
<proteinExistence type="predicted"/>
<accession>A0A840W9V6</accession>
<dbReference type="SUPFAM" id="SSF56112">
    <property type="entry name" value="Protein kinase-like (PK-like)"/>
    <property type="match status" value="1"/>
</dbReference>
<evidence type="ECO:0000313" key="3">
    <source>
        <dbReference type="Proteomes" id="UP000579647"/>
    </source>
</evidence>
<dbReference type="Pfam" id="PF01636">
    <property type="entry name" value="APH"/>
    <property type="match status" value="1"/>
</dbReference>
<evidence type="ECO:0000259" key="1">
    <source>
        <dbReference type="Pfam" id="PF01636"/>
    </source>
</evidence>
<feature type="domain" description="Aminoglycoside phosphotransferase" evidence="1">
    <location>
        <begin position="160"/>
        <end position="307"/>
    </location>
</feature>
<reference evidence="2 3" key="1">
    <citation type="submission" date="2020-08" db="EMBL/GenBank/DDBJ databases">
        <title>Sequencing the genomes of 1000 actinobacteria strains.</title>
        <authorList>
            <person name="Klenk H.-P."/>
        </authorList>
    </citation>
    <scope>NUCLEOTIDE SEQUENCE [LARGE SCALE GENOMIC DNA]</scope>
    <source>
        <strain evidence="2 3">DSM 44598</strain>
    </source>
</reference>
<dbReference type="EMBL" id="JACHDO010000001">
    <property type="protein sequence ID" value="MBB5492904.1"/>
    <property type="molecule type" value="Genomic_DNA"/>
</dbReference>
<keyword evidence="3" id="KW-1185">Reference proteome</keyword>
<sequence>MNSETTYLTDLAAVLWPCGGLLGPGDGALRRTARRNRGNQYLPVPNAHNPRVILPAHNRSAATRGITSFAQGHSLRERLRTLLLTGAFATGIAPLLLRDRLYVGAGPGIEHALATALDRELSIAIHVGPPRANRKPVLLLLTPGGRTIGYAKVAINDLTSRLVHAETRALRHLAEARLRDVTVPRLLYDGEWNGHPLLVQEALPVGDQTDRPTRHQLLRCVTQIVGLARVRERRLSASPYRRALDERIAKLGTRPEAAPLRAALHRLPDVSLPFGAWHGDLTRWNIASTARRAFVWDWERLAMDAPAGFDALHYDLNEAVQAGVHPGVHRWLDSGSRLLRDPLMAESGLREHVVSTVMALYLIDLATRYLQDRQAENGGGFAAVDDWLLPALEGLQERAAHEATHVTG</sequence>
<evidence type="ECO:0000313" key="2">
    <source>
        <dbReference type="EMBL" id="MBB5492904.1"/>
    </source>
</evidence>
<dbReference type="RefSeq" id="WP_184366252.1">
    <property type="nucleotide sequence ID" value="NZ_BAAAKM010000141.1"/>
</dbReference>
<protein>
    <recommendedName>
        <fullName evidence="1">Aminoglycoside phosphotransferase domain-containing protein</fullName>
    </recommendedName>
</protein>
<comment type="caution">
    <text evidence="2">The sequence shown here is derived from an EMBL/GenBank/DDBJ whole genome shotgun (WGS) entry which is preliminary data.</text>
</comment>
<gene>
    <name evidence="2" type="ORF">HNR07_004041</name>
</gene>
<dbReference type="InterPro" id="IPR011009">
    <property type="entry name" value="Kinase-like_dom_sf"/>
</dbReference>
<dbReference type="AlphaFoldDB" id="A0A840W9V6"/>
<dbReference type="InterPro" id="IPR002575">
    <property type="entry name" value="Aminoglycoside_PTrfase"/>
</dbReference>
<dbReference type="Proteomes" id="UP000579647">
    <property type="component" value="Unassembled WGS sequence"/>
</dbReference>